<sequence>MSQHTLDELTRQSGDHLAEVEQRLVDRYQDIPAEEIHRFAESEAGRLAERPIQAFVPILVERAVRNRLDNDRT</sequence>
<reference evidence="1 2" key="1">
    <citation type="submission" date="2018-05" db="EMBL/GenBank/DDBJ databases">
        <title>Evolution of GPA BGCs.</title>
        <authorList>
            <person name="Waglechner N."/>
            <person name="Wright G.D."/>
        </authorList>
    </citation>
    <scope>NUCLEOTIDE SEQUENCE [LARGE SCALE GENOMIC DNA]</scope>
    <source>
        <strain evidence="1 2">A82846</strain>
    </source>
</reference>
<gene>
    <name evidence="1" type="ORF">DMH04_08835</name>
</gene>
<evidence type="ECO:0008006" key="3">
    <source>
        <dbReference type="Google" id="ProtNLM"/>
    </source>
</evidence>
<name>A0A428ZKT9_KIBAR</name>
<dbReference type="AlphaFoldDB" id="A0A428ZKT9"/>
<dbReference type="NCBIfam" id="NF046112">
    <property type="entry name" value="MSMEG_6209_Nter"/>
    <property type="match status" value="1"/>
</dbReference>
<evidence type="ECO:0000313" key="1">
    <source>
        <dbReference type="EMBL" id="RSM88712.1"/>
    </source>
</evidence>
<protein>
    <recommendedName>
        <fullName evidence="3">DUF3562 domain-containing protein</fullName>
    </recommendedName>
</protein>
<dbReference type="Gene3D" id="1.10.8.1060">
    <property type="entry name" value="Corynebacterium glutamicum thioredoxin-dependent arsenate reductase, N-terminal domain"/>
    <property type="match status" value="1"/>
</dbReference>
<dbReference type="EMBL" id="QHKI01000004">
    <property type="protein sequence ID" value="RSM88712.1"/>
    <property type="molecule type" value="Genomic_DNA"/>
</dbReference>
<dbReference type="Proteomes" id="UP000287547">
    <property type="component" value="Unassembled WGS sequence"/>
</dbReference>
<accession>A0A428ZKT9</accession>
<dbReference type="RefSeq" id="WP_037272789.1">
    <property type="nucleotide sequence ID" value="NZ_QHKI01000004.1"/>
</dbReference>
<evidence type="ECO:0000313" key="2">
    <source>
        <dbReference type="Proteomes" id="UP000287547"/>
    </source>
</evidence>
<dbReference type="OrthoDB" id="5198112at2"/>
<proteinExistence type="predicted"/>
<comment type="caution">
    <text evidence="1">The sequence shown here is derived from an EMBL/GenBank/DDBJ whole genome shotgun (WGS) entry which is preliminary data.</text>
</comment>
<organism evidence="1 2">
    <name type="scientific">Kibdelosporangium aridum</name>
    <dbReference type="NCBI Taxonomy" id="2030"/>
    <lineage>
        <taxon>Bacteria</taxon>
        <taxon>Bacillati</taxon>
        <taxon>Actinomycetota</taxon>
        <taxon>Actinomycetes</taxon>
        <taxon>Pseudonocardiales</taxon>
        <taxon>Pseudonocardiaceae</taxon>
        <taxon>Kibdelosporangium</taxon>
    </lineage>
</organism>